<reference evidence="2 3" key="1">
    <citation type="journal article" date="2015" name="Fungal Genet. Biol.">
        <title>Evolution of novel wood decay mechanisms in Agaricales revealed by the genome sequences of Fistulina hepatica and Cylindrobasidium torrendii.</title>
        <authorList>
            <person name="Floudas D."/>
            <person name="Held B.W."/>
            <person name="Riley R."/>
            <person name="Nagy L.G."/>
            <person name="Koehler G."/>
            <person name="Ransdell A.S."/>
            <person name="Younus H."/>
            <person name="Chow J."/>
            <person name="Chiniquy J."/>
            <person name="Lipzen A."/>
            <person name="Tritt A."/>
            <person name="Sun H."/>
            <person name="Haridas S."/>
            <person name="LaButti K."/>
            <person name="Ohm R.A."/>
            <person name="Kues U."/>
            <person name="Blanchette R.A."/>
            <person name="Grigoriev I.V."/>
            <person name="Minto R.E."/>
            <person name="Hibbett D.S."/>
        </authorList>
    </citation>
    <scope>NUCLEOTIDE SEQUENCE [LARGE SCALE GENOMIC DNA]</scope>
    <source>
        <strain evidence="2 3">FP15055 ss-10</strain>
    </source>
</reference>
<feature type="compositionally biased region" description="Basic residues" evidence="1">
    <location>
        <begin position="65"/>
        <end position="74"/>
    </location>
</feature>
<feature type="compositionally biased region" description="Polar residues" evidence="1">
    <location>
        <begin position="53"/>
        <end position="62"/>
    </location>
</feature>
<accession>A0A0D7BLH3</accession>
<evidence type="ECO:0008006" key="4">
    <source>
        <dbReference type="Google" id="ProtNLM"/>
    </source>
</evidence>
<dbReference type="SUPFAM" id="SSF56112">
    <property type="entry name" value="Protein kinase-like (PK-like)"/>
    <property type="match status" value="1"/>
</dbReference>
<evidence type="ECO:0000313" key="2">
    <source>
        <dbReference type="EMBL" id="KIY71292.1"/>
    </source>
</evidence>
<evidence type="ECO:0000313" key="3">
    <source>
        <dbReference type="Proteomes" id="UP000054007"/>
    </source>
</evidence>
<organism evidence="2 3">
    <name type="scientific">Cylindrobasidium torrendii FP15055 ss-10</name>
    <dbReference type="NCBI Taxonomy" id="1314674"/>
    <lineage>
        <taxon>Eukaryota</taxon>
        <taxon>Fungi</taxon>
        <taxon>Dikarya</taxon>
        <taxon>Basidiomycota</taxon>
        <taxon>Agaricomycotina</taxon>
        <taxon>Agaricomycetes</taxon>
        <taxon>Agaricomycetidae</taxon>
        <taxon>Agaricales</taxon>
        <taxon>Marasmiineae</taxon>
        <taxon>Physalacriaceae</taxon>
        <taxon>Cylindrobasidium</taxon>
    </lineage>
</organism>
<dbReference type="EMBL" id="KN880456">
    <property type="protein sequence ID" value="KIY71292.1"/>
    <property type="molecule type" value="Genomic_DNA"/>
</dbReference>
<dbReference type="InterPro" id="IPR011009">
    <property type="entry name" value="Kinase-like_dom_sf"/>
</dbReference>
<evidence type="ECO:0000256" key="1">
    <source>
        <dbReference type="SAM" id="MobiDB-lite"/>
    </source>
</evidence>
<feature type="region of interest" description="Disordered" evidence="1">
    <location>
        <begin position="23"/>
        <end position="76"/>
    </location>
</feature>
<sequence>MISYSSGDVTSYCLRPGPPKDVLLLSHTDNRSAKTKSKAKQRLTESYFHLEANRTSDSTSQTSHDRRHRYKTRRQSTFVDSSSIMSFAPLDTSTPRRSCISLAPSTSHTPLHPSQAERAIRRVHVENLIPYTNEPLKFVTLDPSRRLSRDVYAGIDRVDRSAMRCVFSLKLPRWDYGSRERRARVLNGWRTVARRPIRLPLTQSFLAPVLGVCEDDEGVYAVMAIRPARQNHPALGLQSLFRENDRLREQCDSQITKALFELHDNYIYHGRLTEESILVVPHSSSRRVIFHLAGFSYATRSQTRRPDLEMRDFDALDRILQRRP</sequence>
<name>A0A0D7BLH3_9AGAR</name>
<gene>
    <name evidence="2" type="ORF">CYLTODRAFT_441380</name>
</gene>
<dbReference type="Proteomes" id="UP000054007">
    <property type="component" value="Unassembled WGS sequence"/>
</dbReference>
<keyword evidence="3" id="KW-1185">Reference proteome</keyword>
<dbReference type="AlphaFoldDB" id="A0A0D7BLH3"/>
<protein>
    <recommendedName>
        <fullName evidence="4">Protein kinase domain-containing protein</fullName>
    </recommendedName>
</protein>
<proteinExistence type="predicted"/>